<feature type="compositionally biased region" description="Basic and acidic residues" evidence="1">
    <location>
        <begin position="239"/>
        <end position="248"/>
    </location>
</feature>
<feature type="compositionally biased region" description="Basic and acidic residues" evidence="1">
    <location>
        <begin position="481"/>
        <end position="518"/>
    </location>
</feature>
<feature type="region of interest" description="Disordered" evidence="1">
    <location>
        <begin position="229"/>
        <end position="307"/>
    </location>
</feature>
<proteinExistence type="predicted"/>
<evidence type="ECO:0000313" key="3">
    <source>
        <dbReference type="Proteomes" id="UP001501072"/>
    </source>
</evidence>
<feature type="compositionally biased region" description="Basic and acidic residues" evidence="1">
    <location>
        <begin position="419"/>
        <end position="456"/>
    </location>
</feature>
<feature type="compositionally biased region" description="Low complexity" evidence="1">
    <location>
        <begin position="349"/>
        <end position="361"/>
    </location>
</feature>
<name>A0ABP4DL37_9ACTN</name>
<accession>A0ABP4DL37</accession>
<feature type="region of interest" description="Disordered" evidence="1">
    <location>
        <begin position="582"/>
        <end position="615"/>
    </location>
</feature>
<feature type="compositionally biased region" description="Basic and acidic residues" evidence="1">
    <location>
        <begin position="370"/>
        <end position="394"/>
    </location>
</feature>
<feature type="region of interest" description="Disordered" evidence="1">
    <location>
        <begin position="417"/>
        <end position="543"/>
    </location>
</feature>
<organism evidence="2 3">
    <name type="scientific">Streptomyces thermogriseus</name>
    <dbReference type="NCBI Taxonomy" id="75292"/>
    <lineage>
        <taxon>Bacteria</taxon>
        <taxon>Bacillati</taxon>
        <taxon>Actinomycetota</taxon>
        <taxon>Actinomycetes</taxon>
        <taxon>Kitasatosporales</taxon>
        <taxon>Streptomycetaceae</taxon>
        <taxon>Streptomyces</taxon>
    </lineage>
</organism>
<comment type="caution">
    <text evidence="2">The sequence shown here is derived from an EMBL/GenBank/DDBJ whole genome shotgun (WGS) entry which is preliminary data.</text>
</comment>
<evidence type="ECO:0000256" key="1">
    <source>
        <dbReference type="SAM" id="MobiDB-lite"/>
    </source>
</evidence>
<gene>
    <name evidence="2" type="ORF">GCM10009564_31160</name>
</gene>
<sequence>MGGGLVEDDDPLTGQQQPGDGHALALAAGEAVAALADHCVQAVGQGADEVVETGAAQGVPQFLVGRRGAGQEEVGADRVVEEVTVLGDHAEGGPQGGEAQVAHVDAADAYGALVDVVQTGQQLGDGRLAGAGGADEGHGLSGLGAEGDAVQDLGAGGGPLRPSGAGGLREGVGARDLLQGGEGDLVGGRVGEADVLELDRDRAVRHLAGVRLLLDQRFEVQHLEDALEADQGAHHLHARPGERRERRVQPGQEQGQGDDRARFQGAAQGEEAAEAVDQGQGQGGHQGQRGDERGLRGRGADADVPHPAGADRELLRLLLGAAEELDQGGAGGGEALGHAGAHRRVEGGRLPLHPGHAAAHPAGRHHEHRQQHQGEQRDLPGEREHDGEGEQKGDHIAHHAGQGVAEGPLGADDVVVETGDERSGTRAREERDRHPLYMVEHGRPQIEDQSLAERGRQTPAEDAEHRLGHRDQCDEQGQPYDRARIASRHDRVDDTAGEHRGRHGEQGGDHPQGDEQRDTAAVGAGERADAAQGRAGERTALLPGVQNAVQLRPGGGLHAHNPNLESQPNVRSRFRLRGRRPAVVPSRGHRAAGNGPLSAGPCADPCRAMGAQGIS</sequence>
<feature type="region of interest" description="Disordered" evidence="1">
    <location>
        <begin position="139"/>
        <end position="168"/>
    </location>
</feature>
<dbReference type="EMBL" id="BAAAHU010000029">
    <property type="protein sequence ID" value="GAA1011125.1"/>
    <property type="molecule type" value="Genomic_DNA"/>
</dbReference>
<feature type="compositionally biased region" description="Acidic residues" evidence="1">
    <location>
        <begin position="1"/>
        <end position="11"/>
    </location>
</feature>
<feature type="compositionally biased region" description="Basic and acidic residues" evidence="1">
    <location>
        <begin position="288"/>
        <end position="307"/>
    </location>
</feature>
<feature type="region of interest" description="Disordered" evidence="1">
    <location>
        <begin position="1"/>
        <end position="21"/>
    </location>
</feature>
<feature type="compositionally biased region" description="Gly residues" evidence="1">
    <location>
        <begin position="154"/>
        <end position="168"/>
    </location>
</feature>
<reference evidence="3" key="1">
    <citation type="journal article" date="2019" name="Int. J. Syst. Evol. Microbiol.">
        <title>The Global Catalogue of Microorganisms (GCM) 10K type strain sequencing project: providing services to taxonomists for standard genome sequencing and annotation.</title>
        <authorList>
            <consortium name="The Broad Institute Genomics Platform"/>
            <consortium name="The Broad Institute Genome Sequencing Center for Infectious Disease"/>
            <person name="Wu L."/>
            <person name="Ma J."/>
        </authorList>
    </citation>
    <scope>NUCLEOTIDE SEQUENCE [LARGE SCALE GENOMIC DNA]</scope>
    <source>
        <strain evidence="3">JCM 11269</strain>
    </source>
</reference>
<dbReference type="Proteomes" id="UP001501072">
    <property type="component" value="Unassembled WGS sequence"/>
</dbReference>
<evidence type="ECO:0000313" key="2">
    <source>
        <dbReference type="EMBL" id="GAA1011125.1"/>
    </source>
</evidence>
<feature type="compositionally biased region" description="Low complexity" evidence="1">
    <location>
        <begin position="264"/>
        <end position="279"/>
    </location>
</feature>
<feature type="compositionally biased region" description="Basic and acidic residues" evidence="1">
    <location>
        <begin position="462"/>
        <end position="473"/>
    </location>
</feature>
<keyword evidence="3" id="KW-1185">Reference proteome</keyword>
<protein>
    <submittedName>
        <fullName evidence="2">Uncharacterized protein</fullName>
    </submittedName>
</protein>
<feature type="region of interest" description="Disordered" evidence="1">
    <location>
        <begin position="346"/>
        <end position="394"/>
    </location>
</feature>